<dbReference type="InterPro" id="IPR017853">
    <property type="entry name" value="GH"/>
</dbReference>
<dbReference type="InterPro" id="IPR003476">
    <property type="entry name" value="Glyco_hydro_42"/>
</dbReference>
<evidence type="ECO:0000256" key="2">
    <source>
        <dbReference type="ARBA" id="ARBA00023295"/>
    </source>
</evidence>
<dbReference type="GO" id="GO:0009341">
    <property type="term" value="C:beta-galactosidase complex"/>
    <property type="evidence" value="ECO:0007669"/>
    <property type="project" value="InterPro"/>
</dbReference>
<keyword evidence="3" id="KW-0472">Membrane</keyword>
<name>A0A2J7ZMQ1_9CHLO</name>
<comment type="caution">
    <text evidence="5">The sequence shown here is derived from an EMBL/GenBank/DDBJ whole genome shotgun (WGS) entry which is preliminary data.</text>
</comment>
<dbReference type="PANTHER" id="PTHR36447">
    <property type="entry name" value="BETA-GALACTOSIDASE GANA"/>
    <property type="match status" value="1"/>
</dbReference>
<feature type="non-terminal residue" evidence="5">
    <location>
        <position position="1612"/>
    </location>
</feature>
<dbReference type="Proteomes" id="UP000236333">
    <property type="component" value="Unassembled WGS sequence"/>
</dbReference>
<evidence type="ECO:0000313" key="6">
    <source>
        <dbReference type="Proteomes" id="UP000236333"/>
    </source>
</evidence>
<reference evidence="5 6" key="1">
    <citation type="journal article" date="2017" name="Mol. Biol. Evol.">
        <title>The 4-celled Tetrabaena socialis nuclear genome reveals the essential components for genetic control of cell number at the origin of multicellularity in the volvocine lineage.</title>
        <authorList>
            <person name="Featherston J."/>
            <person name="Arakaki Y."/>
            <person name="Hanschen E.R."/>
            <person name="Ferris P.J."/>
            <person name="Michod R.E."/>
            <person name="Olson B.J.S.C."/>
            <person name="Nozaki H."/>
            <person name="Durand P.M."/>
        </authorList>
    </citation>
    <scope>NUCLEOTIDE SEQUENCE [LARGE SCALE GENOMIC DNA]</scope>
    <source>
        <strain evidence="5 6">NIES-571</strain>
    </source>
</reference>
<dbReference type="GO" id="GO:0004565">
    <property type="term" value="F:beta-galactosidase activity"/>
    <property type="evidence" value="ECO:0007669"/>
    <property type="project" value="InterPro"/>
</dbReference>
<proteinExistence type="predicted"/>
<dbReference type="Gene3D" id="3.20.20.80">
    <property type="entry name" value="Glycosidases"/>
    <property type="match status" value="3"/>
</dbReference>
<evidence type="ECO:0000256" key="1">
    <source>
        <dbReference type="ARBA" id="ARBA00022801"/>
    </source>
</evidence>
<dbReference type="Pfam" id="PF02449">
    <property type="entry name" value="Glyco_hydro_42"/>
    <property type="match status" value="3"/>
</dbReference>
<evidence type="ECO:0000256" key="3">
    <source>
        <dbReference type="SAM" id="Phobius"/>
    </source>
</evidence>
<organism evidence="5 6">
    <name type="scientific">Tetrabaena socialis</name>
    <dbReference type="NCBI Taxonomy" id="47790"/>
    <lineage>
        <taxon>Eukaryota</taxon>
        <taxon>Viridiplantae</taxon>
        <taxon>Chlorophyta</taxon>
        <taxon>core chlorophytes</taxon>
        <taxon>Chlorophyceae</taxon>
        <taxon>CS clade</taxon>
        <taxon>Chlamydomonadales</taxon>
        <taxon>Tetrabaenaceae</taxon>
        <taxon>Tetrabaena</taxon>
    </lineage>
</organism>
<dbReference type="GO" id="GO:0005975">
    <property type="term" value="P:carbohydrate metabolic process"/>
    <property type="evidence" value="ECO:0007669"/>
    <property type="project" value="InterPro"/>
</dbReference>
<feature type="domain" description="Glycoside hydrolase family 42 N-terminal" evidence="4">
    <location>
        <begin position="1173"/>
        <end position="1389"/>
    </location>
</feature>
<keyword evidence="6" id="KW-1185">Reference proteome</keyword>
<feature type="domain" description="Glycoside hydrolase family 42 N-terminal" evidence="4">
    <location>
        <begin position="118"/>
        <end position="332"/>
    </location>
</feature>
<protein>
    <submittedName>
        <fullName evidence="5">Beta-galactosidase BgaB</fullName>
    </submittedName>
</protein>
<sequence length="1612" mass="180397">MSSTRRAERGTTERGGRAGLFARLCLWGGLLCGLAGATVWILGAKGAHNSSGRRAEAFTLAAVGQSGSWLQRLRAAGDFKPLRKAQVLDTFGTIFHGELSSHYSNLRDAEAVTKLVTMLRRMEETGIKTAMYSISWEYFAPNETALRLDYIDTLMETTCANTGVKAALIVDMMRAPAWLFAKHPSAKAVDAGGRTYNHLSWFHPEGNRLALVMLRTVAERLATKFKGCALSMQPVYNNEYEAKYTQEYDLFQDYSPSALAAFRQWLQSMRPLAHLNQRWSTAFKSWPEVEPPRLQAGVLMGVEDGARYWDFLRFREELGAETFNRACGIVKAAGLQCYHRFPEVPGLGRSPREAEDRFFSVLDAMYGANMFKRIAASPNTDYIIMDSNFRTPYGTIMNLNELRLYVSAAAPYGKPVYFEAAVERYADMALLQAGFRNAMLAGAANLGITNWHTRIEMNSTLREAMYGAPAACTATELVGVFIHLDSCGAWQGLQLQWKRKDPLHDFIEELAERLSEECGTDIAVYIELDRFLADMPTFTRAVFVEPLVLYGNAELESYVAAKAALKGLPHEVLRLPTNSSRGLGLKLVTMLRRMEETGIKTAMYSISWEYFAPNETALRLDYIDTLMETTCANTGVKAALIVDMMRAPAWLFAKHPSAKAVDAGGRTYNHLSWFHPEGNRLALVMLRTVAERLATKFKGCALSMQPVYNNEYEAKYTQEYDLFQDYSPSALAAFRQWLQSMRPLAHLNQRWSTAFKSWPEVEPPRLQAGVLMGVEDGARYWDFLRFREELGAETFNRACGIVKAAGLQCYHRFPEVPGLGRSPREAEDRFFSVLDAMYGANMFKRIAASPNTDYIIMDSNFRTPYGTIMNLNELRLYVSAAAPYGKPVYFEAAVERYADMALLQAGFRNAMLAGAANLGITNWHTRIEMNSTLREAMYGAPAACTATELVGVFIHLDSCGAWQGLQLQWKRKDPLHDFIEELAERLSEECGTDIAVYIELDRFLADMPTFTRAVFVEPLVLYGNAELESYVAAKAALKGLPHEVLRLPTNSSRGLGLKMLPSTRRAERGGRAGLFARLCLWGGMLCCLAGAVIWIHDAGGTYDSSGQRAAAVPTPAAAAQSGSWLQWLRAAGGVKSLRKVQVLDTFGTIFHSELSSHYSNLRDAEAVAKLVTMLRRMEETGIKTAMYSISWEYFAPNETALRLDYIDTLMETTCANTGVKAALIVDMMRAPAWLFAKHPSAKAVDSGGRTYNHLSWFHPEGNRLALVMLRTVAERLATKFKGCALSMQPVYNNEYEAKFTQEYDAFQDYSPSALAAFRQWLQTRRPLAHLNQRWSTAFKNWPEVVPPVLQAGTLMGVEDGARYWDFLRFREEFGAETFNRACGIVKAAGLQCYHHFPEFFSVIDAMYGASMFKRIAASPNTDYIIMDSNFRTPYGTVMNPHKLRLYVSAAASYGKPVYFEAAVERYADMALLQAGFRNAMLAGAANLGITNWHTRIEMNSTLREAMYGAPAACTATELVGVFIHLDSCGAWQGLQWKWKRKDPLHDFVEELAERLSEECGTDIAVYIELDRFLADMPTFTRAVFVEPLVLYGNAELESYVAAKAALKGLPHE</sequence>
<dbReference type="SUPFAM" id="SSF51445">
    <property type="entry name" value="(Trans)glycosidases"/>
    <property type="match status" value="3"/>
</dbReference>
<keyword evidence="3" id="KW-1133">Transmembrane helix</keyword>
<dbReference type="EMBL" id="PGGS01000864">
    <property type="protein sequence ID" value="PNH01541.1"/>
    <property type="molecule type" value="Genomic_DNA"/>
</dbReference>
<keyword evidence="1" id="KW-0378">Hydrolase</keyword>
<evidence type="ECO:0000313" key="5">
    <source>
        <dbReference type="EMBL" id="PNH01541.1"/>
    </source>
</evidence>
<dbReference type="InterPro" id="IPR013529">
    <property type="entry name" value="Glyco_hydro_42_N"/>
</dbReference>
<feature type="transmembrane region" description="Helical" evidence="3">
    <location>
        <begin position="20"/>
        <end position="44"/>
    </location>
</feature>
<gene>
    <name evidence="5" type="ORF">TSOC_012567</name>
</gene>
<dbReference type="OrthoDB" id="524207at2759"/>
<keyword evidence="3" id="KW-0812">Transmembrane</keyword>
<feature type="domain" description="Glycoside hydrolase family 42 N-terminal" evidence="4">
    <location>
        <begin position="591"/>
        <end position="804"/>
    </location>
</feature>
<keyword evidence="2" id="KW-0326">Glycosidase</keyword>
<evidence type="ECO:0000259" key="4">
    <source>
        <dbReference type="Pfam" id="PF02449"/>
    </source>
</evidence>
<accession>A0A2J7ZMQ1</accession>
<dbReference type="PANTHER" id="PTHR36447:SF1">
    <property type="entry name" value="BETA-GALACTOSIDASE GANA"/>
    <property type="match status" value="1"/>
</dbReference>